<dbReference type="PROSITE" id="PS50977">
    <property type="entry name" value="HTH_TETR_2"/>
    <property type="match status" value="1"/>
</dbReference>
<dbReference type="SUPFAM" id="SSF48498">
    <property type="entry name" value="Tetracyclin repressor-like, C-terminal domain"/>
    <property type="match status" value="1"/>
</dbReference>
<comment type="caution">
    <text evidence="5">The sequence shown here is derived from an EMBL/GenBank/DDBJ whole genome shotgun (WGS) entry which is preliminary data.</text>
</comment>
<evidence type="ECO:0000256" key="3">
    <source>
        <dbReference type="SAM" id="MobiDB-lite"/>
    </source>
</evidence>
<comment type="caution">
    <text evidence="2">Lacks conserved residue(s) required for the propagation of feature annotation.</text>
</comment>
<name>A0ABQ2KG78_9NOCA</name>
<evidence type="ECO:0000259" key="4">
    <source>
        <dbReference type="PROSITE" id="PS50977"/>
    </source>
</evidence>
<accession>A0ABQ2KG78</accession>
<dbReference type="Proteomes" id="UP000658127">
    <property type="component" value="Unassembled WGS sequence"/>
</dbReference>
<dbReference type="InterPro" id="IPR001647">
    <property type="entry name" value="HTH_TetR"/>
</dbReference>
<keyword evidence="1 2" id="KW-0238">DNA-binding</keyword>
<organism evidence="5 6">
    <name type="scientific">Nocardia rhizosphaerihabitans</name>
    <dbReference type="NCBI Taxonomy" id="1691570"/>
    <lineage>
        <taxon>Bacteria</taxon>
        <taxon>Bacillati</taxon>
        <taxon>Actinomycetota</taxon>
        <taxon>Actinomycetes</taxon>
        <taxon>Mycobacteriales</taxon>
        <taxon>Nocardiaceae</taxon>
        <taxon>Nocardia</taxon>
    </lineage>
</organism>
<feature type="region of interest" description="Disordered" evidence="3">
    <location>
        <begin position="191"/>
        <end position="213"/>
    </location>
</feature>
<evidence type="ECO:0000313" key="6">
    <source>
        <dbReference type="Proteomes" id="UP000658127"/>
    </source>
</evidence>
<reference evidence="6" key="1">
    <citation type="journal article" date="2019" name="Int. J. Syst. Evol. Microbiol.">
        <title>The Global Catalogue of Microorganisms (GCM) 10K type strain sequencing project: providing services to taxonomists for standard genome sequencing and annotation.</title>
        <authorList>
            <consortium name="The Broad Institute Genomics Platform"/>
            <consortium name="The Broad Institute Genome Sequencing Center for Infectious Disease"/>
            <person name="Wu L."/>
            <person name="Ma J."/>
        </authorList>
    </citation>
    <scope>NUCLEOTIDE SEQUENCE [LARGE SCALE GENOMIC DNA]</scope>
    <source>
        <strain evidence="6">CGMCC 4.7329</strain>
    </source>
</reference>
<evidence type="ECO:0000256" key="2">
    <source>
        <dbReference type="PROSITE-ProRule" id="PRU00335"/>
    </source>
</evidence>
<dbReference type="SUPFAM" id="SSF46689">
    <property type="entry name" value="Homeodomain-like"/>
    <property type="match status" value="1"/>
</dbReference>
<keyword evidence="6" id="KW-1185">Reference proteome</keyword>
<proteinExistence type="predicted"/>
<evidence type="ECO:0000313" key="5">
    <source>
        <dbReference type="EMBL" id="GGN80921.1"/>
    </source>
</evidence>
<dbReference type="EMBL" id="BMNE01000003">
    <property type="protein sequence ID" value="GGN80921.1"/>
    <property type="molecule type" value="Genomic_DNA"/>
</dbReference>
<gene>
    <name evidence="5" type="ORF">GCM10011610_30770</name>
</gene>
<dbReference type="InterPro" id="IPR036271">
    <property type="entry name" value="Tet_transcr_reg_TetR-rel_C_sf"/>
</dbReference>
<feature type="domain" description="HTH tetR-type" evidence="4">
    <location>
        <begin position="1"/>
        <end position="37"/>
    </location>
</feature>
<dbReference type="InterPro" id="IPR009057">
    <property type="entry name" value="Homeodomain-like_sf"/>
</dbReference>
<dbReference type="Gene3D" id="1.10.357.10">
    <property type="entry name" value="Tetracycline Repressor, domain 2"/>
    <property type="match status" value="1"/>
</dbReference>
<protein>
    <recommendedName>
        <fullName evidence="4">HTH tetR-type domain-containing protein</fullName>
    </recommendedName>
</protein>
<sequence length="213" mass="22767">MDDISSRAGISKPVLYTEFPDKLDLYVAVLQQYLDRMVAGVRRGVAVDAGYGERVRRAVMAYFDFVDEDEGGHVLVFETPVPSEPVIAWRVSCAMRECTTLVSDQLRGAGVDPARAGMCASGLVGASHLAARDWLDAGRPISKSDAAETVVALCWSFSVGADINSDSTTGASRRRRPLCAISIYLEGHPCSRSPARRPSGARSVSPGSRSAAS</sequence>
<dbReference type="Pfam" id="PF00440">
    <property type="entry name" value="TetR_N"/>
    <property type="match status" value="1"/>
</dbReference>
<evidence type="ECO:0000256" key="1">
    <source>
        <dbReference type="ARBA" id="ARBA00023125"/>
    </source>
</evidence>